<dbReference type="KEGG" id="vg:2559608"/>
<proteinExistence type="predicted"/>
<name>Q6UYK9_9CAUD</name>
<dbReference type="GeneID" id="2559608"/>
<dbReference type="RefSeq" id="NP_918965.2">
    <property type="nucleotide sequence ID" value="NC_005091.2"/>
</dbReference>
<reference evidence="1" key="1">
    <citation type="submission" date="2006-02" db="EMBL/GenBank/DDBJ databases">
        <title>Complete nucleotide sequence of BcepNazgul, a novel soil phage of Burkholderia cepacia genomovar VII.</title>
        <authorList>
            <person name="Summer E.J."/>
            <person name="Peek M.L."/>
            <person name="Haliburton J.R."/>
            <person name="Hall E."/>
            <person name="Heusinkveld K."/>
            <person name="Simser J."/>
            <person name="No E.G."/>
            <person name="Gonzalez C.F."/>
            <person name="Young R.F."/>
        </authorList>
    </citation>
    <scope>NUCLEOTIDE SEQUENCE [LARGE SCALE GENOMIC DNA]</scope>
</reference>
<accession>Q6UYK9</accession>
<evidence type="ECO:0000313" key="2">
    <source>
        <dbReference type="Proteomes" id="UP000002549"/>
    </source>
</evidence>
<dbReference type="EMBL" id="AY357582">
    <property type="protein sequence ID" value="AAQ63332.2"/>
    <property type="molecule type" value="Genomic_DNA"/>
</dbReference>
<sequence>MEVAIASGLVPYERVREGIEVGLHYLSFDRPEFITGLHVAADVGTADVHATQWAKEHGIEITRYWPSYRGDPYEAAKDRNYFMLKEADVLIAVLGGVGNCSGIIQMARQMNMPVYVHAKDHGL</sequence>
<gene>
    <name evidence="1" type="ORF">Nazgul31</name>
</gene>
<evidence type="ECO:0000313" key="1">
    <source>
        <dbReference type="EMBL" id="AAQ63332.2"/>
    </source>
</evidence>
<protein>
    <submittedName>
        <fullName evidence="1">Uncharacterized protein</fullName>
    </submittedName>
</protein>
<organism evidence="1 2">
    <name type="scientific">Burkholderia phage BcepNazgul</name>
    <dbReference type="NCBI Taxonomy" id="242861"/>
    <lineage>
        <taxon>Viruses</taxon>
        <taxon>Duplodnaviria</taxon>
        <taxon>Heunggongvirae</taxon>
        <taxon>Uroviricota</taxon>
        <taxon>Caudoviricetes</taxon>
        <taxon>Casjensviridae</taxon>
        <taxon>Nazgulvirus</taxon>
        <taxon>Nazgulvirus bcepnazgul</taxon>
        <taxon>Burkholderia virus BcepNazgul</taxon>
    </lineage>
</organism>
<keyword evidence="2" id="KW-1185">Reference proteome</keyword>
<dbReference type="Proteomes" id="UP000002549">
    <property type="component" value="Segment"/>
</dbReference>